<feature type="compositionally biased region" description="Basic and acidic residues" evidence="1">
    <location>
        <begin position="147"/>
        <end position="176"/>
    </location>
</feature>
<dbReference type="RefSeq" id="WP_130512098.1">
    <property type="nucleotide sequence ID" value="NZ_SHKY01000001.1"/>
</dbReference>
<feature type="compositionally biased region" description="Basic and acidic residues" evidence="1">
    <location>
        <begin position="98"/>
        <end position="110"/>
    </location>
</feature>
<evidence type="ECO:0000256" key="1">
    <source>
        <dbReference type="SAM" id="MobiDB-lite"/>
    </source>
</evidence>
<evidence type="ECO:0000313" key="3">
    <source>
        <dbReference type="Proteomes" id="UP000292564"/>
    </source>
</evidence>
<feature type="compositionally biased region" description="Low complexity" evidence="1">
    <location>
        <begin position="195"/>
        <end position="207"/>
    </location>
</feature>
<feature type="compositionally biased region" description="Polar residues" evidence="1">
    <location>
        <begin position="135"/>
        <end position="146"/>
    </location>
</feature>
<dbReference type="OrthoDB" id="123178at2"/>
<gene>
    <name evidence="2" type="ORF">EV385_5561</name>
</gene>
<reference evidence="2 3" key="1">
    <citation type="submission" date="2019-02" db="EMBL/GenBank/DDBJ databases">
        <title>Sequencing the genomes of 1000 actinobacteria strains.</title>
        <authorList>
            <person name="Klenk H.-P."/>
        </authorList>
    </citation>
    <scope>NUCLEOTIDE SEQUENCE [LARGE SCALE GENOMIC DNA]</scope>
    <source>
        <strain evidence="2 3">DSM 45162</strain>
    </source>
</reference>
<proteinExistence type="predicted"/>
<dbReference type="Proteomes" id="UP000292564">
    <property type="component" value="Unassembled WGS sequence"/>
</dbReference>
<accession>A0A4Q7ZR72</accession>
<protein>
    <submittedName>
        <fullName evidence="2">Uncharacterized protein</fullName>
    </submittedName>
</protein>
<keyword evidence="3" id="KW-1185">Reference proteome</keyword>
<feature type="region of interest" description="Disordered" evidence="1">
    <location>
        <begin position="1"/>
        <end position="207"/>
    </location>
</feature>
<comment type="caution">
    <text evidence="2">The sequence shown here is derived from an EMBL/GenBank/DDBJ whole genome shotgun (WGS) entry which is preliminary data.</text>
</comment>
<organism evidence="2 3">
    <name type="scientific">Krasilnikovia cinnamomea</name>
    <dbReference type="NCBI Taxonomy" id="349313"/>
    <lineage>
        <taxon>Bacteria</taxon>
        <taxon>Bacillati</taxon>
        <taxon>Actinomycetota</taxon>
        <taxon>Actinomycetes</taxon>
        <taxon>Micromonosporales</taxon>
        <taxon>Micromonosporaceae</taxon>
        <taxon>Krasilnikovia</taxon>
    </lineage>
</organism>
<sequence length="290" mass="30520">MRYFSNDAGESTDDAAPGDRPERVQSEPVAVPRQPASSPWSDAPGDEARDSARRDRLGPDREDDPDRTQFHEPGPQPTAFGASTVGGAVAASATANPIDDRRDATGRDSDAATGAADSRSVAPGEGAAESRSESHTTTYPSGTAGSSHEDPVDVALDDRGTFEDPRVKDADDDRRPAPAPAPAPEDGGGAEEANEVAPATAPAAHQPDTLFAAADTQGLQERWRDVQLRFVDSPKEATAEAAALVEEAVDKLTAGLRSRKDSLGGESDDTEALRVQLRGYRDILNRILSL</sequence>
<feature type="compositionally biased region" description="Basic and acidic residues" evidence="1">
    <location>
        <begin position="46"/>
        <end position="70"/>
    </location>
</feature>
<dbReference type="EMBL" id="SHKY01000001">
    <property type="protein sequence ID" value="RZU53630.1"/>
    <property type="molecule type" value="Genomic_DNA"/>
</dbReference>
<evidence type="ECO:0000313" key="2">
    <source>
        <dbReference type="EMBL" id="RZU53630.1"/>
    </source>
</evidence>
<dbReference type="AlphaFoldDB" id="A0A4Q7ZR72"/>
<feature type="compositionally biased region" description="Low complexity" evidence="1">
    <location>
        <begin position="78"/>
        <end position="95"/>
    </location>
</feature>
<name>A0A4Q7ZR72_9ACTN</name>